<organism evidence="2 3">
    <name type="scientific">Brassica cretica</name>
    <name type="common">Mustard</name>
    <dbReference type="NCBI Taxonomy" id="69181"/>
    <lineage>
        <taxon>Eukaryota</taxon>
        <taxon>Viridiplantae</taxon>
        <taxon>Streptophyta</taxon>
        <taxon>Embryophyta</taxon>
        <taxon>Tracheophyta</taxon>
        <taxon>Spermatophyta</taxon>
        <taxon>Magnoliopsida</taxon>
        <taxon>eudicotyledons</taxon>
        <taxon>Gunneridae</taxon>
        <taxon>Pentapetalae</taxon>
        <taxon>rosids</taxon>
        <taxon>malvids</taxon>
        <taxon>Brassicales</taxon>
        <taxon>Brassicaceae</taxon>
        <taxon>Brassiceae</taxon>
        <taxon>Brassica</taxon>
    </lineage>
</organism>
<evidence type="ECO:0000256" key="1">
    <source>
        <dbReference type="SAM" id="MobiDB-lite"/>
    </source>
</evidence>
<sequence>MQLTTDDLLQTAQTEERGMLDRKDKSSETRRQVAMAVVAVNFPDLKNIEFVRIGLCPGEDGSYQIQEGMLRANKHSVVFGIKERRRPDTICFEIYAESYIPLKWSALHIAT</sequence>
<protein>
    <submittedName>
        <fullName evidence="2">Uncharacterized protein</fullName>
    </submittedName>
</protein>
<feature type="compositionally biased region" description="Low complexity" evidence="1">
    <location>
        <begin position="1"/>
        <end position="13"/>
    </location>
</feature>
<gene>
    <name evidence="2" type="ORF">F2Q68_00006488</name>
</gene>
<dbReference type="AlphaFoldDB" id="A0A8S9JFA3"/>
<proteinExistence type="predicted"/>
<evidence type="ECO:0000313" key="3">
    <source>
        <dbReference type="Proteomes" id="UP000712281"/>
    </source>
</evidence>
<feature type="region of interest" description="Disordered" evidence="1">
    <location>
        <begin position="1"/>
        <end position="29"/>
    </location>
</feature>
<evidence type="ECO:0000313" key="2">
    <source>
        <dbReference type="EMBL" id="KAF2580911.1"/>
    </source>
</evidence>
<comment type="caution">
    <text evidence="2">The sequence shown here is derived from an EMBL/GenBank/DDBJ whole genome shotgun (WGS) entry which is preliminary data.</text>
</comment>
<feature type="compositionally biased region" description="Basic and acidic residues" evidence="1">
    <location>
        <begin position="14"/>
        <end position="29"/>
    </location>
</feature>
<dbReference type="Proteomes" id="UP000712281">
    <property type="component" value="Unassembled WGS sequence"/>
</dbReference>
<reference evidence="2" key="1">
    <citation type="submission" date="2019-12" db="EMBL/GenBank/DDBJ databases">
        <title>Genome sequencing and annotation of Brassica cretica.</title>
        <authorList>
            <person name="Studholme D.J."/>
            <person name="Sarris P.F."/>
        </authorList>
    </citation>
    <scope>NUCLEOTIDE SEQUENCE</scope>
    <source>
        <strain evidence="2">PFS-001/15</strain>
        <tissue evidence="2">Leaf</tissue>
    </source>
</reference>
<dbReference type="EMBL" id="QGKW02001660">
    <property type="protein sequence ID" value="KAF2580911.1"/>
    <property type="molecule type" value="Genomic_DNA"/>
</dbReference>
<accession>A0A8S9JFA3</accession>
<name>A0A8S9JFA3_BRACR</name>